<comment type="caution">
    <text evidence="1">The sequence shown here is derived from an EMBL/GenBank/DDBJ whole genome shotgun (WGS) entry which is preliminary data.</text>
</comment>
<accession>A0ABU7BWT0</accession>
<gene>
    <name evidence="1" type="ORF">ATANTOWER_000104</name>
</gene>
<dbReference type="EMBL" id="JAHUTI010069850">
    <property type="protein sequence ID" value="MED6254779.1"/>
    <property type="molecule type" value="Genomic_DNA"/>
</dbReference>
<sequence>MWRYICENKPTGANSFTRNKTMSSSWKLVTGRKTERRSMLQSPLPSSGEAECAQPRSYRCVQCPLHRMIIMILT</sequence>
<proteinExistence type="predicted"/>
<evidence type="ECO:0000313" key="1">
    <source>
        <dbReference type="EMBL" id="MED6254779.1"/>
    </source>
</evidence>
<reference evidence="1 2" key="1">
    <citation type="submission" date="2021-07" db="EMBL/GenBank/DDBJ databases">
        <authorList>
            <person name="Palmer J.M."/>
        </authorList>
    </citation>
    <scope>NUCLEOTIDE SEQUENCE [LARGE SCALE GENOMIC DNA]</scope>
    <source>
        <strain evidence="1 2">AT_MEX2019</strain>
        <tissue evidence="1">Muscle</tissue>
    </source>
</reference>
<name>A0ABU7BWT0_9TELE</name>
<dbReference type="Proteomes" id="UP001345963">
    <property type="component" value="Unassembled WGS sequence"/>
</dbReference>
<evidence type="ECO:0000313" key="2">
    <source>
        <dbReference type="Proteomes" id="UP001345963"/>
    </source>
</evidence>
<organism evidence="1 2">
    <name type="scientific">Ataeniobius toweri</name>
    <dbReference type="NCBI Taxonomy" id="208326"/>
    <lineage>
        <taxon>Eukaryota</taxon>
        <taxon>Metazoa</taxon>
        <taxon>Chordata</taxon>
        <taxon>Craniata</taxon>
        <taxon>Vertebrata</taxon>
        <taxon>Euteleostomi</taxon>
        <taxon>Actinopterygii</taxon>
        <taxon>Neopterygii</taxon>
        <taxon>Teleostei</taxon>
        <taxon>Neoteleostei</taxon>
        <taxon>Acanthomorphata</taxon>
        <taxon>Ovalentaria</taxon>
        <taxon>Atherinomorphae</taxon>
        <taxon>Cyprinodontiformes</taxon>
        <taxon>Goodeidae</taxon>
        <taxon>Ataeniobius</taxon>
    </lineage>
</organism>
<keyword evidence="2" id="KW-1185">Reference proteome</keyword>
<protein>
    <submittedName>
        <fullName evidence="1">Uncharacterized protein</fullName>
    </submittedName>
</protein>